<dbReference type="AlphaFoldDB" id="A0A484F679"/>
<proteinExistence type="predicted"/>
<dbReference type="Proteomes" id="UP000294855">
    <property type="component" value="Unassembled WGS sequence"/>
</dbReference>
<reference evidence="1 2" key="1">
    <citation type="submission" date="2019-03" db="EMBL/GenBank/DDBJ databases">
        <title>Genomic Encyclopedia of Type Strains, Phase IV (KMG-IV): sequencing the most valuable type-strain genomes for metagenomic binning, comparative biology and taxonomic classification.</title>
        <authorList>
            <person name="Goeker M."/>
        </authorList>
    </citation>
    <scope>NUCLEOTIDE SEQUENCE [LARGE SCALE GENOMIC DNA]</scope>
    <source>
        <strain evidence="1 2">DSM 13328</strain>
    </source>
</reference>
<protein>
    <submittedName>
        <fullName evidence="1">Uncharacterized protein</fullName>
    </submittedName>
</protein>
<comment type="caution">
    <text evidence="1">The sequence shown here is derived from an EMBL/GenBank/DDBJ whole genome shotgun (WGS) entry which is preliminary data.</text>
</comment>
<organism evidence="1 2">
    <name type="scientific">Methanimicrococcus blatticola</name>
    <dbReference type="NCBI Taxonomy" id="91560"/>
    <lineage>
        <taxon>Archaea</taxon>
        <taxon>Methanobacteriati</taxon>
        <taxon>Methanobacteriota</taxon>
        <taxon>Stenosarchaea group</taxon>
        <taxon>Methanomicrobia</taxon>
        <taxon>Methanosarcinales</taxon>
        <taxon>Methanosarcinaceae</taxon>
        <taxon>Methanimicrococcus</taxon>
    </lineage>
</organism>
<sequence length="115" mass="13350">MTSVYKTKDIESALLKKGFRETRKGAHKRYTYHFKENKTEFVTYTSHGVTEYSGSILSLMKNQLSLDRKQFDDLVSCPLTKEKLAEVYKDKGIIPNFSKKEDTEKISASKLFRNN</sequence>
<dbReference type="EMBL" id="SNYS01000005">
    <property type="protein sequence ID" value="TDQ71280.1"/>
    <property type="molecule type" value="Genomic_DNA"/>
</dbReference>
<evidence type="ECO:0000313" key="2">
    <source>
        <dbReference type="Proteomes" id="UP000294855"/>
    </source>
</evidence>
<dbReference type="OrthoDB" id="117764at2157"/>
<name>A0A484F679_9EURY</name>
<keyword evidence="2" id="KW-1185">Reference proteome</keyword>
<gene>
    <name evidence="1" type="ORF">C7391_0387</name>
</gene>
<evidence type="ECO:0000313" key="1">
    <source>
        <dbReference type="EMBL" id="TDQ71280.1"/>
    </source>
</evidence>
<accession>A0A484F679</accession>
<dbReference type="RefSeq" id="WP_133516847.1">
    <property type="nucleotide sequence ID" value="NZ_JAHDUW010000001.1"/>
</dbReference>